<evidence type="ECO:0000313" key="2">
    <source>
        <dbReference type="EMBL" id="KAF3572397.1"/>
    </source>
</evidence>
<feature type="domain" description="Receptor ligand binding region" evidence="1">
    <location>
        <begin position="1"/>
        <end position="72"/>
    </location>
</feature>
<dbReference type="InterPro" id="IPR015683">
    <property type="entry name" value="Ionotropic_Glu_rcpt"/>
</dbReference>
<dbReference type="Gene3D" id="3.40.50.2300">
    <property type="match status" value="1"/>
</dbReference>
<evidence type="ECO:0000313" key="3">
    <source>
        <dbReference type="Proteomes" id="UP000712600"/>
    </source>
</evidence>
<gene>
    <name evidence="2" type="ORF">F2Q69_00058765</name>
</gene>
<name>A0A8S9RJ51_BRACR</name>
<comment type="caution">
    <text evidence="2">The sequence shown here is derived from an EMBL/GenBank/DDBJ whole genome shotgun (WGS) entry which is preliminary data.</text>
</comment>
<reference evidence="2" key="1">
    <citation type="submission" date="2019-12" db="EMBL/GenBank/DDBJ databases">
        <title>Genome sequencing and annotation of Brassica cretica.</title>
        <authorList>
            <person name="Studholme D.J."/>
            <person name="Sarris P."/>
        </authorList>
    </citation>
    <scope>NUCLEOTIDE SEQUENCE</scope>
    <source>
        <strain evidence="2">PFS-109/04</strain>
        <tissue evidence="2">Leaf</tissue>
    </source>
</reference>
<dbReference type="PANTHER" id="PTHR34836">
    <property type="entry name" value="OS06G0188250 PROTEIN"/>
    <property type="match status" value="1"/>
</dbReference>
<accession>A0A8S9RJ51</accession>
<dbReference type="AlphaFoldDB" id="A0A8S9RJ51"/>
<proteinExistence type="predicted"/>
<sequence>MALSDFYAVNSGYKTRVSLSVRNSRGEPLLALASAVDLLQTVGVEAIISGNSLQETKILAEIGDKAKAPVMSNVSATLLEAITECRFKGLSGDFHIKHKKLLSNKFGIVNLIGSDLGSQLLFIDHKKVSIDYSIGISIDTPFTISID</sequence>
<protein>
    <recommendedName>
        <fullName evidence="1">Receptor ligand binding region domain-containing protein</fullName>
    </recommendedName>
</protein>
<dbReference type="InterPro" id="IPR001828">
    <property type="entry name" value="ANF_lig-bd_rcpt"/>
</dbReference>
<dbReference type="Proteomes" id="UP000712600">
    <property type="component" value="Unassembled WGS sequence"/>
</dbReference>
<organism evidence="2 3">
    <name type="scientific">Brassica cretica</name>
    <name type="common">Mustard</name>
    <dbReference type="NCBI Taxonomy" id="69181"/>
    <lineage>
        <taxon>Eukaryota</taxon>
        <taxon>Viridiplantae</taxon>
        <taxon>Streptophyta</taxon>
        <taxon>Embryophyta</taxon>
        <taxon>Tracheophyta</taxon>
        <taxon>Spermatophyta</taxon>
        <taxon>Magnoliopsida</taxon>
        <taxon>eudicotyledons</taxon>
        <taxon>Gunneridae</taxon>
        <taxon>Pentapetalae</taxon>
        <taxon>rosids</taxon>
        <taxon>malvids</taxon>
        <taxon>Brassicales</taxon>
        <taxon>Brassicaceae</taxon>
        <taxon>Brassiceae</taxon>
        <taxon>Brassica</taxon>
    </lineage>
</organism>
<dbReference type="PANTHER" id="PTHR34836:SF1">
    <property type="entry name" value="OS09G0428600 PROTEIN"/>
    <property type="match status" value="1"/>
</dbReference>
<evidence type="ECO:0000259" key="1">
    <source>
        <dbReference type="Pfam" id="PF01094"/>
    </source>
</evidence>
<dbReference type="Pfam" id="PF01094">
    <property type="entry name" value="ANF_receptor"/>
    <property type="match status" value="1"/>
</dbReference>
<dbReference type="EMBL" id="QGKX02000095">
    <property type="protein sequence ID" value="KAF3572397.1"/>
    <property type="molecule type" value="Genomic_DNA"/>
</dbReference>